<evidence type="ECO:0000256" key="5">
    <source>
        <dbReference type="ARBA" id="ARBA00022630"/>
    </source>
</evidence>
<dbReference type="InterPro" id="IPR000453">
    <property type="entry name" value="Chorismate_synth"/>
</dbReference>
<feature type="binding site" evidence="11">
    <location>
        <begin position="136"/>
        <end position="138"/>
    </location>
    <ligand>
        <name>FMN</name>
        <dbReference type="ChEBI" id="CHEBI:58210"/>
    </ligand>
</feature>
<keyword evidence="9 11" id="KW-0057">Aromatic amino acid biosynthesis</keyword>
<keyword evidence="6 11" id="KW-0288">FMN</keyword>
<dbReference type="Pfam" id="PF01264">
    <property type="entry name" value="Chorismate_synt"/>
    <property type="match status" value="1"/>
</dbReference>
<dbReference type="Proteomes" id="UP001564760">
    <property type="component" value="Unassembled WGS sequence"/>
</dbReference>
<feature type="binding site" evidence="11">
    <location>
        <position position="40"/>
    </location>
    <ligand>
        <name>NADP(+)</name>
        <dbReference type="ChEBI" id="CHEBI:58349"/>
    </ligand>
</feature>
<dbReference type="GO" id="GO:0004107">
    <property type="term" value="F:chorismate synthase activity"/>
    <property type="evidence" value="ECO:0007669"/>
    <property type="project" value="UniProtKB-EC"/>
</dbReference>
<comment type="similarity">
    <text evidence="2 11 12">Belongs to the chorismate synthase family.</text>
</comment>
<evidence type="ECO:0000256" key="11">
    <source>
        <dbReference type="HAMAP-Rule" id="MF_00300"/>
    </source>
</evidence>
<comment type="subunit">
    <text evidence="11">Homotetramer.</text>
</comment>
<dbReference type="PROSITE" id="PS00788">
    <property type="entry name" value="CHORISMATE_SYNTHASE_2"/>
    <property type="match status" value="1"/>
</dbReference>
<feature type="binding site" evidence="11">
    <location>
        <begin position="257"/>
        <end position="258"/>
    </location>
    <ligand>
        <name>FMN</name>
        <dbReference type="ChEBI" id="CHEBI:58210"/>
    </ligand>
</feature>
<comment type="catalytic activity">
    <reaction evidence="11 12">
        <text>5-O-(1-carboxyvinyl)-3-phosphoshikimate = chorismate + phosphate</text>
        <dbReference type="Rhea" id="RHEA:21020"/>
        <dbReference type="ChEBI" id="CHEBI:29748"/>
        <dbReference type="ChEBI" id="CHEBI:43474"/>
        <dbReference type="ChEBI" id="CHEBI:57701"/>
        <dbReference type="EC" id="4.2.3.5"/>
    </reaction>
</comment>
<evidence type="ECO:0000256" key="13">
    <source>
        <dbReference type="SAM" id="MobiDB-lite"/>
    </source>
</evidence>
<evidence type="ECO:0000256" key="2">
    <source>
        <dbReference type="ARBA" id="ARBA00008014"/>
    </source>
</evidence>
<dbReference type="PIRSF" id="PIRSF001456">
    <property type="entry name" value="Chorismate_synth"/>
    <property type="match status" value="1"/>
</dbReference>
<dbReference type="EC" id="4.2.3.5" evidence="3 11"/>
<dbReference type="PROSITE" id="PS00787">
    <property type="entry name" value="CHORISMATE_SYNTHASE_1"/>
    <property type="match status" value="1"/>
</dbReference>
<protein>
    <recommendedName>
        <fullName evidence="3 11">Chorismate synthase</fullName>
        <shortName evidence="11">CS</shortName>
        <ecNumber evidence="3 11">4.2.3.5</ecNumber>
    </recommendedName>
    <alternativeName>
        <fullName evidence="11">5-enolpyruvylshikimate-3-phosphate phospholyase</fullName>
    </alternativeName>
</protein>
<feature type="binding site" evidence="11">
    <location>
        <begin position="316"/>
        <end position="320"/>
    </location>
    <ligand>
        <name>FMN</name>
        <dbReference type="ChEBI" id="CHEBI:58210"/>
    </ligand>
</feature>
<feature type="binding site" evidence="11">
    <location>
        <position position="46"/>
    </location>
    <ligand>
        <name>NADP(+)</name>
        <dbReference type="ChEBI" id="CHEBI:58349"/>
    </ligand>
</feature>
<evidence type="ECO:0000256" key="12">
    <source>
        <dbReference type="RuleBase" id="RU000605"/>
    </source>
</evidence>
<sequence>MLRWITAGESHGRALVAVLEGMVAGVKVTSTDIADQLARRRLGYGRGARMAFERDAVTVLSGVRHGITLGGPIAVEIGNTEWPKWEAVMATDPVDAAELENSAARNAPLTRPRPGHADYAGMLKYGFDDARPVLERASARETAARVAAGTIARSFLRQAMGVEVLSHVVAIGPSEPYDGPPPRAEDLPAIDASPVRAYDKAAEESMIAEIEAAKKDGDTLGGVVEVVALGLPIGLGSFTSGDNRLDGQLAAAVMGIQAIKGVEIGDGFATARRRGSRAHDEMYPGPDGVVRSTNRAGGLEGGMTNGQPLRVRAAMKPISTVPRALATVDMATGDEAVAIHQRSDVCAVPAAGVVAETMVALVLARAALQKFGGDSLTETRRNIDSYRRAVAEREAPAARGTA</sequence>
<evidence type="ECO:0000313" key="14">
    <source>
        <dbReference type="EMBL" id="MEY8016844.1"/>
    </source>
</evidence>
<dbReference type="Gene3D" id="3.60.150.10">
    <property type="entry name" value="Chorismate synthase AroC"/>
    <property type="match status" value="1"/>
</dbReference>
<evidence type="ECO:0000256" key="3">
    <source>
        <dbReference type="ARBA" id="ARBA00013036"/>
    </source>
</evidence>
<dbReference type="PANTHER" id="PTHR21085">
    <property type="entry name" value="CHORISMATE SYNTHASE"/>
    <property type="match status" value="1"/>
</dbReference>
<evidence type="ECO:0000256" key="4">
    <source>
        <dbReference type="ARBA" id="ARBA00022605"/>
    </source>
</evidence>
<comment type="function">
    <text evidence="11">Catalyzes the anti-1,4-elimination of the C-3 phosphate and the C-6 proR hydrogen from 5-enolpyruvylshikimate-3-phosphate (EPSP) to yield chorismate, which is the branch point compound that serves as the starting substrate for the three terminal pathways of aromatic amino acid biosynthesis. This reaction introduces a second double bond into the aromatic ring system.</text>
</comment>
<dbReference type="SUPFAM" id="SSF103263">
    <property type="entry name" value="Chorismate synthase, AroC"/>
    <property type="match status" value="1"/>
</dbReference>
<keyword evidence="10 11" id="KW-0456">Lyase</keyword>
<proteinExistence type="inferred from homology"/>
<evidence type="ECO:0000256" key="1">
    <source>
        <dbReference type="ARBA" id="ARBA00005044"/>
    </source>
</evidence>
<comment type="pathway">
    <text evidence="1 11 12">Metabolic intermediate biosynthesis; chorismate biosynthesis; chorismate from D-erythrose 4-phosphate and phosphoenolpyruvate: step 7/7.</text>
</comment>
<accession>A0ABV4C2T6</accession>
<feature type="binding site" evidence="11">
    <location>
        <position position="301"/>
    </location>
    <ligand>
        <name>FMN</name>
        <dbReference type="ChEBI" id="CHEBI:58210"/>
    </ligand>
</feature>
<evidence type="ECO:0000256" key="9">
    <source>
        <dbReference type="ARBA" id="ARBA00023141"/>
    </source>
</evidence>
<dbReference type="CDD" id="cd07304">
    <property type="entry name" value="Chorismate_synthase"/>
    <property type="match status" value="1"/>
</dbReference>
<comment type="cofactor">
    <cofactor evidence="11 12">
        <name>FMNH2</name>
        <dbReference type="ChEBI" id="CHEBI:57618"/>
    </cofactor>
    <text evidence="11 12">Reduced FMN (FMNH(2)).</text>
</comment>
<dbReference type="NCBIfam" id="TIGR00033">
    <property type="entry name" value="aroC"/>
    <property type="match status" value="1"/>
</dbReference>
<gene>
    <name evidence="11 14" type="primary">aroC</name>
    <name evidence="14" type="ORF">AB8998_18500</name>
</gene>
<dbReference type="InterPro" id="IPR035904">
    <property type="entry name" value="Chorismate_synth_AroC_sf"/>
</dbReference>
<dbReference type="PROSITE" id="PS00789">
    <property type="entry name" value="CHORISMATE_SYNTHASE_3"/>
    <property type="match status" value="1"/>
</dbReference>
<dbReference type="RefSeq" id="WP_369739200.1">
    <property type="nucleotide sequence ID" value="NZ_JBGEDP010000001.1"/>
</dbReference>
<evidence type="ECO:0000256" key="10">
    <source>
        <dbReference type="ARBA" id="ARBA00023239"/>
    </source>
</evidence>
<reference evidence="14 15" key="1">
    <citation type="submission" date="2024-08" db="EMBL/GenBank/DDBJ databases">
        <title>Mycobacterium servetensis sp. nov., a novel rapid-growing mycobacterial species recovered from a human patient in Zaragoza, Spain.</title>
        <authorList>
            <person name="Tristancho-Baro A.I."/>
            <person name="Buenestado-Serrano S."/>
            <person name="Garcia De Viedma D."/>
            <person name="Milagro-Beamonte A."/>
            <person name="Burillo N."/>
            <person name="Sanz S."/>
            <person name="Lopez-Calleja A.I."/>
            <person name="Penas-Utrilla D."/>
            <person name="Guardingo M."/>
            <person name="Garcia M.J."/>
            <person name="Vinuelas-Bayon J."/>
        </authorList>
    </citation>
    <scope>NUCLEOTIDE SEQUENCE [LARGE SCALE GENOMIC DNA]</scope>
    <source>
        <strain evidence="15">HUMS_12744610</strain>
    </source>
</reference>
<name>A0ABV4C2T6_9MYCO</name>
<keyword evidence="4 11" id="KW-0028">Amino-acid biosynthesis</keyword>
<dbReference type="InterPro" id="IPR020541">
    <property type="entry name" value="Chorismate_synthase_CS"/>
</dbReference>
<evidence type="ECO:0000256" key="6">
    <source>
        <dbReference type="ARBA" id="ARBA00022643"/>
    </source>
</evidence>
<keyword evidence="15" id="KW-1185">Reference proteome</keyword>
<dbReference type="NCBIfam" id="NF003793">
    <property type="entry name" value="PRK05382.1"/>
    <property type="match status" value="1"/>
</dbReference>
<organism evidence="14 15">
    <name type="scientific">Mycobacterium servetii</name>
    <dbReference type="NCBI Taxonomy" id="3237418"/>
    <lineage>
        <taxon>Bacteria</taxon>
        <taxon>Bacillati</taxon>
        <taxon>Actinomycetota</taxon>
        <taxon>Actinomycetes</taxon>
        <taxon>Mycobacteriales</taxon>
        <taxon>Mycobacteriaceae</taxon>
        <taxon>Mycobacterium</taxon>
    </lineage>
</organism>
<feature type="binding site" evidence="11">
    <location>
        <position position="342"/>
    </location>
    <ligand>
        <name>FMN</name>
        <dbReference type="ChEBI" id="CHEBI:58210"/>
    </ligand>
</feature>
<keyword evidence="7 11" id="KW-0274">FAD</keyword>
<evidence type="ECO:0000256" key="7">
    <source>
        <dbReference type="ARBA" id="ARBA00022827"/>
    </source>
</evidence>
<keyword evidence="5 11" id="KW-0285">Flavoprotein</keyword>
<dbReference type="PANTHER" id="PTHR21085:SF0">
    <property type="entry name" value="CHORISMATE SYNTHASE"/>
    <property type="match status" value="1"/>
</dbReference>
<feature type="region of interest" description="Disordered" evidence="13">
    <location>
        <begin position="273"/>
        <end position="306"/>
    </location>
</feature>
<dbReference type="HAMAP" id="MF_00300">
    <property type="entry name" value="Chorismate_synth"/>
    <property type="match status" value="1"/>
</dbReference>
<keyword evidence="8 11" id="KW-0521">NADP</keyword>
<comment type="caution">
    <text evidence="14">The sequence shown here is derived from an EMBL/GenBank/DDBJ whole genome shotgun (WGS) entry which is preliminary data.</text>
</comment>
<dbReference type="EMBL" id="JBGEDP010000001">
    <property type="protein sequence ID" value="MEY8016844.1"/>
    <property type="molecule type" value="Genomic_DNA"/>
</dbReference>
<evidence type="ECO:0000256" key="8">
    <source>
        <dbReference type="ARBA" id="ARBA00022857"/>
    </source>
</evidence>
<evidence type="ECO:0000313" key="15">
    <source>
        <dbReference type="Proteomes" id="UP001564760"/>
    </source>
</evidence>